<dbReference type="EMBL" id="AACS02000004">
    <property type="protein sequence ID" value="EAU85029.1"/>
    <property type="molecule type" value="Genomic_DNA"/>
</dbReference>
<sequence>MSSRPGWAATLFIVFLSSLALATECRAFLVNVTIDDSLPDPVTGAVFRYSPEGGWLDGREPCNGCTTRPDPALLHNRTWHDSTFNPRVGGAGFPPNTPRFASVKFTGTAIYVYCVLARTISGPTGFSDMTFFIDAQPGYDYDVLVYHNTSLPPGEHEFILQNGNIDGPKALTLFDRIVYTYDNGLKTEAQRKSELAAILGGTLGGLAVLCILAVGFAIWFFQIRKRSRRKTQPPNLLLDTSDWVNPPPHHHDRLGEPGPPSTTYHSSSLAGAHVMTAVNVGTGAPTNGASGEPPSYYNDWMQPMTVASKGRYGSGVMNRI</sequence>
<evidence type="ECO:0000256" key="1">
    <source>
        <dbReference type="SAM" id="MobiDB-lite"/>
    </source>
</evidence>
<proteinExistence type="predicted"/>
<feature type="region of interest" description="Disordered" evidence="1">
    <location>
        <begin position="232"/>
        <end position="266"/>
    </location>
</feature>
<dbReference type="OrthoDB" id="2758521at2759"/>
<evidence type="ECO:0000256" key="2">
    <source>
        <dbReference type="SAM" id="Phobius"/>
    </source>
</evidence>
<keyword evidence="5" id="KW-1185">Reference proteome</keyword>
<feature type="chain" id="PRO_5002724860" evidence="3">
    <location>
        <begin position="23"/>
        <end position="320"/>
    </location>
</feature>
<dbReference type="VEuPathDB" id="FungiDB:CC1G_04125"/>
<keyword evidence="2" id="KW-0472">Membrane</keyword>
<name>A8NW28_COPC7</name>
<dbReference type="InParanoid" id="A8NW28"/>
<keyword evidence="2" id="KW-1133">Transmembrane helix</keyword>
<evidence type="ECO:0000256" key="3">
    <source>
        <dbReference type="SAM" id="SignalP"/>
    </source>
</evidence>
<dbReference type="RefSeq" id="XP_001836812.1">
    <property type="nucleotide sequence ID" value="XM_001836760.1"/>
</dbReference>
<dbReference type="AlphaFoldDB" id="A8NW28"/>
<feature type="transmembrane region" description="Helical" evidence="2">
    <location>
        <begin position="195"/>
        <end position="221"/>
    </location>
</feature>
<evidence type="ECO:0000313" key="4">
    <source>
        <dbReference type="EMBL" id="EAU85029.1"/>
    </source>
</evidence>
<keyword evidence="2" id="KW-0812">Transmembrane</keyword>
<reference evidence="4 5" key="1">
    <citation type="journal article" date="2010" name="Proc. Natl. Acad. Sci. U.S.A.">
        <title>Insights into evolution of multicellular fungi from the assembled chromosomes of the mushroom Coprinopsis cinerea (Coprinus cinereus).</title>
        <authorList>
            <person name="Stajich J.E."/>
            <person name="Wilke S.K."/>
            <person name="Ahren D."/>
            <person name="Au C.H."/>
            <person name="Birren B.W."/>
            <person name="Borodovsky M."/>
            <person name="Burns C."/>
            <person name="Canback B."/>
            <person name="Casselton L.A."/>
            <person name="Cheng C.K."/>
            <person name="Deng J."/>
            <person name="Dietrich F.S."/>
            <person name="Fargo D.C."/>
            <person name="Farman M.L."/>
            <person name="Gathman A.C."/>
            <person name="Goldberg J."/>
            <person name="Guigo R."/>
            <person name="Hoegger P.J."/>
            <person name="Hooker J.B."/>
            <person name="Huggins A."/>
            <person name="James T.Y."/>
            <person name="Kamada T."/>
            <person name="Kilaru S."/>
            <person name="Kodira C."/>
            <person name="Kues U."/>
            <person name="Kupfer D."/>
            <person name="Kwan H.S."/>
            <person name="Lomsadze A."/>
            <person name="Li W."/>
            <person name="Lilly W.W."/>
            <person name="Ma L.J."/>
            <person name="Mackey A.J."/>
            <person name="Manning G."/>
            <person name="Martin F."/>
            <person name="Muraguchi H."/>
            <person name="Natvig D.O."/>
            <person name="Palmerini H."/>
            <person name="Ramesh M.A."/>
            <person name="Rehmeyer C.J."/>
            <person name="Roe B.A."/>
            <person name="Shenoy N."/>
            <person name="Stanke M."/>
            <person name="Ter-Hovhannisyan V."/>
            <person name="Tunlid A."/>
            <person name="Velagapudi R."/>
            <person name="Vision T.J."/>
            <person name="Zeng Q."/>
            <person name="Zolan M.E."/>
            <person name="Pukkila P.J."/>
        </authorList>
    </citation>
    <scope>NUCLEOTIDE SEQUENCE [LARGE SCALE GENOMIC DNA]</scope>
    <source>
        <strain evidence="5">Okayama-7 / 130 / ATCC MYA-4618 / FGSC 9003</strain>
    </source>
</reference>
<keyword evidence="3" id="KW-0732">Signal</keyword>
<dbReference type="Proteomes" id="UP000001861">
    <property type="component" value="Unassembled WGS sequence"/>
</dbReference>
<dbReference type="eggNOG" id="ENOG502SR9E">
    <property type="taxonomic scope" value="Eukaryota"/>
</dbReference>
<evidence type="ECO:0000313" key="5">
    <source>
        <dbReference type="Proteomes" id="UP000001861"/>
    </source>
</evidence>
<dbReference type="GeneID" id="6013364"/>
<dbReference type="OMA" id="ASMYTTP"/>
<accession>A8NW28</accession>
<feature type="signal peptide" evidence="3">
    <location>
        <begin position="1"/>
        <end position="22"/>
    </location>
</feature>
<protein>
    <submittedName>
        <fullName evidence="4">Uncharacterized protein</fullName>
    </submittedName>
</protein>
<organism evidence="4 5">
    <name type="scientific">Coprinopsis cinerea (strain Okayama-7 / 130 / ATCC MYA-4618 / FGSC 9003)</name>
    <name type="common">Inky cap fungus</name>
    <name type="synonym">Hormographiella aspergillata</name>
    <dbReference type="NCBI Taxonomy" id="240176"/>
    <lineage>
        <taxon>Eukaryota</taxon>
        <taxon>Fungi</taxon>
        <taxon>Dikarya</taxon>
        <taxon>Basidiomycota</taxon>
        <taxon>Agaricomycotina</taxon>
        <taxon>Agaricomycetes</taxon>
        <taxon>Agaricomycetidae</taxon>
        <taxon>Agaricales</taxon>
        <taxon>Agaricineae</taxon>
        <taxon>Psathyrellaceae</taxon>
        <taxon>Coprinopsis</taxon>
    </lineage>
</organism>
<comment type="caution">
    <text evidence="4">The sequence shown here is derived from an EMBL/GenBank/DDBJ whole genome shotgun (WGS) entry which is preliminary data.</text>
</comment>
<gene>
    <name evidence="4" type="ORF">CC1G_04125</name>
</gene>
<dbReference type="STRING" id="240176.A8NW28"/>
<dbReference type="KEGG" id="cci:CC1G_04125"/>